<feature type="region of interest" description="Disordered" evidence="10">
    <location>
        <begin position="115"/>
        <end position="165"/>
    </location>
</feature>
<reference evidence="12 13" key="1">
    <citation type="journal article" date="2009" name="Science">
        <title>Green evolution and dynamic adaptations revealed by genomes of the marine picoeukaryotes Micromonas.</title>
        <authorList>
            <person name="Worden A.Z."/>
            <person name="Lee J.H."/>
            <person name="Mock T."/>
            <person name="Rouze P."/>
            <person name="Simmons M.P."/>
            <person name="Aerts A.L."/>
            <person name="Allen A.E."/>
            <person name="Cuvelier M.L."/>
            <person name="Derelle E."/>
            <person name="Everett M.V."/>
            <person name="Foulon E."/>
            <person name="Grimwood J."/>
            <person name="Gundlach H."/>
            <person name="Henrissat B."/>
            <person name="Napoli C."/>
            <person name="McDonald S.M."/>
            <person name="Parker M.S."/>
            <person name="Rombauts S."/>
            <person name="Salamov A."/>
            <person name="Von Dassow P."/>
            <person name="Badger J.H."/>
            <person name="Coutinho P.M."/>
            <person name="Demir E."/>
            <person name="Dubchak I."/>
            <person name="Gentemann C."/>
            <person name="Eikrem W."/>
            <person name="Gready J.E."/>
            <person name="John U."/>
            <person name="Lanier W."/>
            <person name="Lindquist E.A."/>
            <person name="Lucas S."/>
            <person name="Mayer K.F."/>
            <person name="Moreau H."/>
            <person name="Not F."/>
            <person name="Otillar R."/>
            <person name="Panaud O."/>
            <person name="Pangilinan J."/>
            <person name="Paulsen I."/>
            <person name="Piegu B."/>
            <person name="Poliakov A."/>
            <person name="Robbens S."/>
            <person name="Schmutz J."/>
            <person name="Toulza E."/>
            <person name="Wyss T."/>
            <person name="Zelensky A."/>
            <person name="Zhou K."/>
            <person name="Armbrust E.V."/>
            <person name="Bhattacharya D."/>
            <person name="Goodenough U.W."/>
            <person name="Van de Peer Y."/>
            <person name="Grigoriev I.V."/>
        </authorList>
    </citation>
    <scope>NUCLEOTIDE SEQUENCE [LARGE SCALE GENOMIC DNA]</scope>
    <source>
        <strain evidence="12 13">CCMP1545</strain>
    </source>
</reference>
<evidence type="ECO:0000256" key="4">
    <source>
        <dbReference type="ARBA" id="ARBA00022692"/>
    </source>
</evidence>
<dbReference type="GO" id="GO:0015031">
    <property type="term" value="P:protein transport"/>
    <property type="evidence" value="ECO:0007669"/>
    <property type="project" value="UniProtKB-KW"/>
</dbReference>
<dbReference type="KEGG" id="mpp:MICPUCDRAFT_59917"/>
<evidence type="ECO:0000256" key="11">
    <source>
        <dbReference type="SAM" id="Phobius"/>
    </source>
</evidence>
<feature type="compositionally biased region" description="Basic and acidic residues" evidence="10">
    <location>
        <begin position="155"/>
        <end position="164"/>
    </location>
</feature>
<dbReference type="CDD" id="cd15860">
    <property type="entry name" value="SNARE_USE1"/>
    <property type="match status" value="1"/>
</dbReference>
<dbReference type="EMBL" id="GG663742">
    <property type="protein sequence ID" value="EEH55054.1"/>
    <property type="molecule type" value="Genomic_DNA"/>
</dbReference>
<feature type="compositionally biased region" description="Low complexity" evidence="10">
    <location>
        <begin position="127"/>
        <end position="137"/>
    </location>
</feature>
<keyword evidence="8 11" id="KW-1133">Transmembrane helix</keyword>
<dbReference type="eggNOG" id="ENOG502RC31">
    <property type="taxonomic scope" value="Eukaryota"/>
</dbReference>
<protein>
    <submittedName>
        <fullName evidence="12">Predicted protein</fullName>
    </submittedName>
</protein>
<accession>C1MYJ2</accession>
<dbReference type="GeneID" id="9685732"/>
<gene>
    <name evidence="12" type="ORF">MICPUCDRAFT_59917</name>
</gene>
<keyword evidence="6" id="KW-0931">ER-Golgi transport</keyword>
<sequence length="282" mass="29740">MTSPRPQEVSLARLLRVYETKAAAADAAAAAAAADPDADPDDDAWRRGPKPTQHLEAMRALLAEVTSADASAGAAYAKRVDAIAARVIPHAPPAYCAMTSAAGAASAASAVVASGPAPWRRKPRDAPPATATATATAPRRRRGDDVGVASRRGKGWSDRDRDRGGFAVELGEDGAKALARHRDLQEGLTDELASLAGGVKANALAMEASLRASRSELDAAEDQLSRNLHGVKREVGRQSAAYARGRGTGCWTWLVLLLVGALFTWMVVFTRFTHDRTRVKIA</sequence>
<evidence type="ECO:0000313" key="13">
    <source>
        <dbReference type="Proteomes" id="UP000001876"/>
    </source>
</evidence>
<dbReference type="GO" id="GO:0031201">
    <property type="term" value="C:SNARE complex"/>
    <property type="evidence" value="ECO:0007669"/>
    <property type="project" value="TreeGrafter"/>
</dbReference>
<name>C1MYJ2_MICPC</name>
<dbReference type="OrthoDB" id="498593at2759"/>
<keyword evidence="9 11" id="KW-0472">Membrane</keyword>
<evidence type="ECO:0000256" key="8">
    <source>
        <dbReference type="ARBA" id="ARBA00022989"/>
    </source>
</evidence>
<keyword evidence="13" id="KW-1185">Reference proteome</keyword>
<keyword evidence="7" id="KW-0653">Protein transport</keyword>
<feature type="region of interest" description="Disordered" evidence="10">
    <location>
        <begin position="28"/>
        <end position="50"/>
    </location>
</feature>
<dbReference type="GO" id="GO:0005484">
    <property type="term" value="F:SNAP receptor activity"/>
    <property type="evidence" value="ECO:0007669"/>
    <property type="project" value="TreeGrafter"/>
</dbReference>
<evidence type="ECO:0000256" key="1">
    <source>
        <dbReference type="ARBA" id="ARBA00004163"/>
    </source>
</evidence>
<dbReference type="PANTHER" id="PTHR13050">
    <property type="entry name" value="USE1-LIKE PROTEIN"/>
    <property type="match status" value="1"/>
</dbReference>
<dbReference type="Proteomes" id="UP000001876">
    <property type="component" value="Unassembled WGS sequence"/>
</dbReference>
<dbReference type="AlphaFoldDB" id="C1MYJ2"/>
<dbReference type="PANTHER" id="PTHR13050:SF7">
    <property type="entry name" value="VESICLE TRANSPORT PROTEIN USE1"/>
    <property type="match status" value="1"/>
</dbReference>
<keyword evidence="3" id="KW-0813">Transport</keyword>
<evidence type="ECO:0000256" key="7">
    <source>
        <dbReference type="ARBA" id="ARBA00022927"/>
    </source>
</evidence>
<evidence type="ECO:0000256" key="5">
    <source>
        <dbReference type="ARBA" id="ARBA00022824"/>
    </source>
</evidence>
<proteinExistence type="inferred from homology"/>
<evidence type="ECO:0000313" key="12">
    <source>
        <dbReference type="EMBL" id="EEH55054.1"/>
    </source>
</evidence>
<dbReference type="GO" id="GO:0006890">
    <property type="term" value="P:retrograde vesicle-mediated transport, Golgi to endoplasmic reticulum"/>
    <property type="evidence" value="ECO:0007669"/>
    <property type="project" value="TreeGrafter"/>
</dbReference>
<evidence type="ECO:0000256" key="2">
    <source>
        <dbReference type="ARBA" id="ARBA00007891"/>
    </source>
</evidence>
<evidence type="ECO:0000256" key="3">
    <source>
        <dbReference type="ARBA" id="ARBA00022448"/>
    </source>
</evidence>
<dbReference type="Pfam" id="PF09753">
    <property type="entry name" value="Use1"/>
    <property type="match status" value="1"/>
</dbReference>
<dbReference type="RefSeq" id="XP_003060285.1">
    <property type="nucleotide sequence ID" value="XM_003060239.1"/>
</dbReference>
<dbReference type="STRING" id="564608.C1MYJ2"/>
<dbReference type="GO" id="GO:0005789">
    <property type="term" value="C:endoplasmic reticulum membrane"/>
    <property type="evidence" value="ECO:0007669"/>
    <property type="project" value="UniProtKB-SubCell"/>
</dbReference>
<comment type="similarity">
    <text evidence="2">Belongs to the USE1 family.</text>
</comment>
<feature type="transmembrane region" description="Helical" evidence="11">
    <location>
        <begin position="251"/>
        <end position="272"/>
    </location>
</feature>
<keyword evidence="4 11" id="KW-0812">Transmembrane</keyword>
<evidence type="ECO:0000256" key="10">
    <source>
        <dbReference type="SAM" id="MobiDB-lite"/>
    </source>
</evidence>
<evidence type="ECO:0000256" key="6">
    <source>
        <dbReference type="ARBA" id="ARBA00022892"/>
    </source>
</evidence>
<evidence type="ECO:0000256" key="9">
    <source>
        <dbReference type="ARBA" id="ARBA00023136"/>
    </source>
</evidence>
<dbReference type="OMA" id="PPAYCAM"/>
<organism evidence="13">
    <name type="scientific">Micromonas pusilla (strain CCMP1545)</name>
    <name type="common">Picoplanktonic green alga</name>
    <dbReference type="NCBI Taxonomy" id="564608"/>
    <lineage>
        <taxon>Eukaryota</taxon>
        <taxon>Viridiplantae</taxon>
        <taxon>Chlorophyta</taxon>
        <taxon>Mamiellophyceae</taxon>
        <taxon>Mamiellales</taxon>
        <taxon>Mamiellaceae</taxon>
        <taxon>Micromonas</taxon>
    </lineage>
</organism>
<keyword evidence="5" id="KW-0256">Endoplasmic reticulum</keyword>
<comment type="subcellular location">
    <subcellularLocation>
        <location evidence="1">Endoplasmic reticulum membrane</location>
        <topology evidence="1">Single-pass type IV membrane protein</topology>
    </subcellularLocation>
</comment>
<dbReference type="InterPro" id="IPR019150">
    <property type="entry name" value="Vesicle_transport_protein_Use1"/>
</dbReference>